<feature type="transmembrane region" description="Helical" evidence="1">
    <location>
        <begin position="42"/>
        <end position="67"/>
    </location>
</feature>
<dbReference type="EMBL" id="LCNT01000010">
    <property type="protein sequence ID" value="KKU60480.1"/>
    <property type="molecule type" value="Genomic_DNA"/>
</dbReference>
<dbReference type="PANTHER" id="PTHR31272:SF9">
    <property type="entry name" value="BLL1027 PROTEIN"/>
    <property type="match status" value="1"/>
</dbReference>
<evidence type="ECO:0000313" key="2">
    <source>
        <dbReference type="EMBL" id="KKU60480.1"/>
    </source>
</evidence>
<dbReference type="PANTHER" id="PTHR31272">
    <property type="entry name" value="CYTOCHROME C-TYPE BIOGENESIS PROTEIN HI_1454-RELATED"/>
    <property type="match status" value="1"/>
</dbReference>
<protein>
    <submittedName>
        <fullName evidence="2">Cytochrome c biogenesis protein transmembrane region</fullName>
    </submittedName>
</protein>
<feature type="transmembrane region" description="Helical" evidence="1">
    <location>
        <begin position="148"/>
        <end position="173"/>
    </location>
</feature>
<keyword evidence="1" id="KW-0472">Membrane</keyword>
<feature type="transmembrane region" description="Helical" evidence="1">
    <location>
        <begin position="79"/>
        <end position="97"/>
    </location>
</feature>
<dbReference type="AlphaFoldDB" id="A0A0G1URY2"/>
<feature type="transmembrane region" description="Helical" evidence="1">
    <location>
        <begin position="118"/>
        <end position="142"/>
    </location>
</feature>
<proteinExistence type="predicted"/>
<organism evidence="2 3">
    <name type="scientific">Candidatus Beckwithbacteria bacterium GW2011_GWB1_47_15</name>
    <dbReference type="NCBI Taxonomy" id="1618371"/>
    <lineage>
        <taxon>Bacteria</taxon>
        <taxon>Candidatus Beckwithiibacteriota</taxon>
    </lineage>
</organism>
<gene>
    <name evidence="2" type="ORF">UX85_C0010G0013</name>
</gene>
<feature type="transmembrane region" description="Helical" evidence="1">
    <location>
        <begin position="193"/>
        <end position="221"/>
    </location>
</feature>
<sequence length="269" mass="29267">MFNQISLIAAFIAGMVALFAPCCFSYLLPAYFGNIFKEKKRVILMTLIYSLGIFVVMLPVVLGARVLSGLIFQVHDQTYILGSLFMILVAILAFLGIKLPMPQIAQRQPGRPDVVSTFTLGLFSGITSACCAPVLLGVITLSALTPGILTSLLIGAVYVLGMVAPLYVASAFIESQKLLEKPIMRRQITSLMLGGKTYPIFVSNLIAGVTFAVTGLLLLYLTLTGKLGMPEPAKISFELNQFTQSPLTNLIFVIIGLYLLYKFVRRGVK</sequence>
<comment type="caution">
    <text evidence="2">The sequence shown here is derived from an EMBL/GenBank/DDBJ whole genome shotgun (WGS) entry which is preliminary data.</text>
</comment>
<evidence type="ECO:0000256" key="1">
    <source>
        <dbReference type="SAM" id="Phobius"/>
    </source>
</evidence>
<feature type="transmembrane region" description="Helical" evidence="1">
    <location>
        <begin position="6"/>
        <end position="30"/>
    </location>
</feature>
<accession>A0A0G1URY2</accession>
<name>A0A0G1URY2_9BACT</name>
<reference evidence="2 3" key="1">
    <citation type="journal article" date="2015" name="Nature">
        <title>rRNA introns, odd ribosomes, and small enigmatic genomes across a large radiation of phyla.</title>
        <authorList>
            <person name="Brown C.T."/>
            <person name="Hug L.A."/>
            <person name="Thomas B.C."/>
            <person name="Sharon I."/>
            <person name="Castelle C.J."/>
            <person name="Singh A."/>
            <person name="Wilkins M.J."/>
            <person name="Williams K.H."/>
            <person name="Banfield J.F."/>
        </authorList>
    </citation>
    <scope>NUCLEOTIDE SEQUENCE [LARGE SCALE GENOMIC DNA]</scope>
</reference>
<dbReference type="Proteomes" id="UP000033860">
    <property type="component" value="Unassembled WGS sequence"/>
</dbReference>
<keyword evidence="1 2" id="KW-0812">Transmembrane</keyword>
<feature type="transmembrane region" description="Helical" evidence="1">
    <location>
        <begin position="241"/>
        <end position="261"/>
    </location>
</feature>
<keyword evidence="1" id="KW-1133">Transmembrane helix</keyword>
<evidence type="ECO:0000313" key="3">
    <source>
        <dbReference type="Proteomes" id="UP000033860"/>
    </source>
</evidence>
<dbReference type="InterPro" id="IPR051790">
    <property type="entry name" value="Cytochrome_c-biogenesis_DsbD"/>
</dbReference>